<evidence type="ECO:0000256" key="1">
    <source>
        <dbReference type="SAM" id="MobiDB-lite"/>
    </source>
</evidence>
<comment type="caution">
    <text evidence="2">The sequence shown here is derived from an EMBL/GenBank/DDBJ whole genome shotgun (WGS) entry which is preliminary data.</text>
</comment>
<feature type="compositionally biased region" description="Basic residues" evidence="1">
    <location>
        <begin position="115"/>
        <end position="124"/>
    </location>
</feature>
<evidence type="ECO:0000313" key="3">
    <source>
        <dbReference type="Proteomes" id="UP000441772"/>
    </source>
</evidence>
<accession>A0A6I1GNF1</accession>
<proteinExistence type="predicted"/>
<sequence length="196" mass="21882">MRSAENLVTIPATFAGTGAEAGDGDRRIIGARRFARSPPSLCPPEQSDAVGAPRRDYCVTVRGLCVTVLVLRVTLSGVCHSARPSTVTHHRNTSVSNGSQQRVTVHARAEWRKETPRKRARPHRAYTPSPHRHLTADGRPWCTNPPRAGARRSNRCPRCRVGRAPTARIPQHPRRSAGRARQHRRRPRAPHRHRTV</sequence>
<feature type="region of interest" description="Disordered" evidence="1">
    <location>
        <begin position="84"/>
        <end position="196"/>
    </location>
</feature>
<feature type="compositionally biased region" description="Basic residues" evidence="1">
    <location>
        <begin position="171"/>
        <end position="196"/>
    </location>
</feature>
<keyword evidence="3" id="KW-1185">Reference proteome</keyword>
<protein>
    <submittedName>
        <fullName evidence="2">Uncharacterized protein</fullName>
    </submittedName>
</protein>
<gene>
    <name evidence="2" type="ORF">F7D09_1927</name>
</gene>
<dbReference type="Proteomes" id="UP000441772">
    <property type="component" value="Unassembled WGS sequence"/>
</dbReference>
<organism evidence="2 3">
    <name type="scientific">Bifidobacterium leontopitheci</name>
    <dbReference type="NCBI Taxonomy" id="2650774"/>
    <lineage>
        <taxon>Bacteria</taxon>
        <taxon>Bacillati</taxon>
        <taxon>Actinomycetota</taxon>
        <taxon>Actinomycetes</taxon>
        <taxon>Bifidobacteriales</taxon>
        <taxon>Bifidobacteriaceae</taxon>
        <taxon>Bifidobacterium</taxon>
    </lineage>
</organism>
<evidence type="ECO:0000313" key="2">
    <source>
        <dbReference type="EMBL" id="KAB7789578.1"/>
    </source>
</evidence>
<dbReference type="AlphaFoldDB" id="A0A6I1GNF1"/>
<dbReference type="EMBL" id="WBVT01000043">
    <property type="protein sequence ID" value="KAB7789578.1"/>
    <property type="molecule type" value="Genomic_DNA"/>
</dbReference>
<feature type="compositionally biased region" description="Basic residues" evidence="1">
    <location>
        <begin position="149"/>
        <end position="161"/>
    </location>
</feature>
<feature type="compositionally biased region" description="Polar residues" evidence="1">
    <location>
        <begin position="84"/>
        <end position="103"/>
    </location>
</feature>
<name>A0A6I1GNF1_9BIFI</name>
<reference evidence="2 3" key="1">
    <citation type="submission" date="2019-09" db="EMBL/GenBank/DDBJ databases">
        <title>Characterization of the phylogenetic diversity of two novel species belonging to the genus Bifidobacterium: Bifidobacterium cebidarum sp. nov. and Bifidobacterium leontopitheci sp. nov.</title>
        <authorList>
            <person name="Lugli G.A."/>
            <person name="Duranti S."/>
            <person name="Milani C."/>
            <person name="Turroni F."/>
            <person name="Ventura M."/>
        </authorList>
    </citation>
    <scope>NUCLEOTIDE SEQUENCE [LARGE SCALE GENOMIC DNA]</scope>
    <source>
        <strain evidence="2 3">LMG 31471</strain>
    </source>
</reference>